<dbReference type="PROSITE" id="PS51184">
    <property type="entry name" value="JMJC"/>
    <property type="match status" value="1"/>
</dbReference>
<evidence type="ECO:0000259" key="4">
    <source>
        <dbReference type="PROSITE" id="PS51184"/>
    </source>
</evidence>
<dbReference type="SMART" id="SM00558">
    <property type="entry name" value="JmjC"/>
    <property type="match status" value="1"/>
</dbReference>
<keyword evidence="3" id="KW-0408">Iron</keyword>
<comment type="cofactor">
    <cofactor evidence="1">
        <name>Fe(2+)</name>
        <dbReference type="ChEBI" id="CHEBI:29033"/>
    </cofactor>
</comment>
<dbReference type="GO" id="GO:0046872">
    <property type="term" value="F:metal ion binding"/>
    <property type="evidence" value="ECO:0007669"/>
    <property type="project" value="UniProtKB-KW"/>
</dbReference>
<accession>A0A387HL24</accession>
<dbReference type="PANTHER" id="PTHR13096:SF8">
    <property type="entry name" value="RIBOSOMAL OXYGENASE 1"/>
    <property type="match status" value="1"/>
</dbReference>
<gene>
    <name evidence="5" type="ORF">DWB77_06779</name>
</gene>
<dbReference type="RefSeq" id="WP_120726038.1">
    <property type="nucleotide sequence ID" value="NZ_CP032698.1"/>
</dbReference>
<dbReference type="SUPFAM" id="SSF51197">
    <property type="entry name" value="Clavaminate synthase-like"/>
    <property type="match status" value="1"/>
</dbReference>
<dbReference type="Proteomes" id="UP000271554">
    <property type="component" value="Chromosome"/>
</dbReference>
<dbReference type="InterPro" id="IPR003347">
    <property type="entry name" value="JmjC_dom"/>
</dbReference>
<dbReference type="OrthoDB" id="9764016at2"/>
<keyword evidence="6" id="KW-1185">Reference proteome</keyword>
<name>A0A387HL24_9ACTN</name>
<dbReference type="Pfam" id="PF08007">
    <property type="entry name" value="JmjC_2"/>
    <property type="match status" value="1"/>
</dbReference>
<dbReference type="AlphaFoldDB" id="A0A387HL24"/>
<dbReference type="PANTHER" id="PTHR13096">
    <property type="entry name" value="MINA53 MYC INDUCED NUCLEAR ANTIGEN"/>
    <property type="match status" value="1"/>
</dbReference>
<protein>
    <recommendedName>
        <fullName evidence="4">JmjC domain-containing protein</fullName>
    </recommendedName>
</protein>
<dbReference type="KEGG" id="shun:DWB77_06779"/>
<evidence type="ECO:0000256" key="1">
    <source>
        <dbReference type="ARBA" id="ARBA00001954"/>
    </source>
</evidence>
<evidence type="ECO:0000256" key="2">
    <source>
        <dbReference type="ARBA" id="ARBA00022723"/>
    </source>
</evidence>
<dbReference type="EMBL" id="CP032698">
    <property type="protein sequence ID" value="AYG84565.1"/>
    <property type="molecule type" value="Genomic_DNA"/>
</dbReference>
<organism evidence="5 6">
    <name type="scientific">Streptomyces hundungensis</name>
    <dbReference type="NCBI Taxonomy" id="1077946"/>
    <lineage>
        <taxon>Bacteria</taxon>
        <taxon>Bacillati</taxon>
        <taxon>Actinomycetota</taxon>
        <taxon>Actinomycetes</taxon>
        <taxon>Kitasatosporales</taxon>
        <taxon>Streptomycetaceae</taxon>
        <taxon>Streptomyces</taxon>
    </lineage>
</organism>
<sequence>MGWAVLDRLVGEPGLFFEACRRGLPQVFTPAVLPQEVPTLRELTGALSGGLMRTPYVEMAREGETVPASEFGPAPGAAGGHEQGFADPEQIMALLAEGATLLLPRLDQWNASAGALTALVSQDLRRATEAFCVATMAEHRGPAEHRDDADVLVVQLAGRKEWTVYAVPPEGPRQAGPMPGPGEPALDTVPRRPGPMPGPGEPALDTVIGAGDVLYVPRGAPHTATGDEGLSVHLTLTIRREELRRGPTRPARADLMTAAQLLDTTRELIFAARKRMAAATPEDLLERARGPLPAMPRAASTPRPGVG</sequence>
<keyword evidence="2" id="KW-0479">Metal-binding</keyword>
<dbReference type="GO" id="GO:0032453">
    <property type="term" value="F:histone H3K4 demethylase activity"/>
    <property type="evidence" value="ECO:0007669"/>
    <property type="project" value="TreeGrafter"/>
</dbReference>
<dbReference type="Gene3D" id="2.60.120.650">
    <property type="entry name" value="Cupin"/>
    <property type="match status" value="1"/>
</dbReference>
<feature type="domain" description="JmjC" evidence="4">
    <location>
        <begin position="103"/>
        <end position="255"/>
    </location>
</feature>
<dbReference type="GO" id="GO:0051864">
    <property type="term" value="F:histone H3K36 demethylase activity"/>
    <property type="evidence" value="ECO:0007669"/>
    <property type="project" value="TreeGrafter"/>
</dbReference>
<evidence type="ECO:0000313" key="5">
    <source>
        <dbReference type="EMBL" id="AYG84565.1"/>
    </source>
</evidence>
<evidence type="ECO:0000256" key="3">
    <source>
        <dbReference type="ARBA" id="ARBA00023004"/>
    </source>
</evidence>
<evidence type="ECO:0000313" key="6">
    <source>
        <dbReference type="Proteomes" id="UP000271554"/>
    </source>
</evidence>
<dbReference type="InterPro" id="IPR039994">
    <property type="entry name" value="NO66-like"/>
</dbReference>
<reference evidence="5 6" key="1">
    <citation type="submission" date="2018-10" db="EMBL/GenBank/DDBJ databases">
        <title>Relationship between Morphology and Antimicrobial Activity in Streptomyces.</title>
        <authorList>
            <person name="Kang H.J."/>
            <person name="Kim S.B."/>
        </authorList>
    </citation>
    <scope>NUCLEOTIDE SEQUENCE [LARGE SCALE GENOMIC DNA]</scope>
    <source>
        <strain evidence="5 6">BH38</strain>
    </source>
</reference>
<proteinExistence type="predicted"/>